<accession>A0A9P5XR43</accession>
<gene>
    <name evidence="1" type="ORF">BDZ94DRAFT_1327182</name>
</gene>
<dbReference type="EMBL" id="MU150454">
    <property type="protein sequence ID" value="KAF9456137.1"/>
    <property type="molecule type" value="Genomic_DNA"/>
</dbReference>
<keyword evidence="2" id="KW-1185">Reference proteome</keyword>
<sequence>MFSDDPPPSYDFDECLPSPAYSAVIGSTEHLLQCELPSITGCPGCDWIMETKHMKINLGPRMWGLSAPSYGLNSCVDGSISLYGDSDRVECITVTLEGSMKIGLAHRGSLSGHSVLPIISRTIQLYNAATSIPLQTDQQHFFTIAMPSDVEIRGQMTPTPPSFYSLHQNVSCEIFYALKFRMMRKGKGLKRNETKNIKILYLPKSRPSEPPLATIPRPSRNLADRLERIKTVTLHPCLCKTKTRDVNLNSFYDAIFLSLPSPQCFTSGESIPFSLSLVFPENPAVGKLLMRNTRVQLLRRLRITKGALAETIQRDTVLSSSQVRHAKEYTEGVNILRGSIQAGSAGGESSWQIQGVSVEYVLRATLRPPENLIGHIPSFRHEEILQIKTDHWGTLERELNSIGTPAPALGLARRLRPDC</sequence>
<dbReference type="OrthoDB" id="2586076at2759"/>
<protein>
    <submittedName>
        <fullName evidence="1">Uncharacterized protein</fullName>
    </submittedName>
</protein>
<dbReference type="Proteomes" id="UP000807353">
    <property type="component" value="Unassembled WGS sequence"/>
</dbReference>
<proteinExistence type="predicted"/>
<dbReference type="AlphaFoldDB" id="A0A9P5XR43"/>
<name>A0A9P5XR43_9AGAR</name>
<organism evidence="1 2">
    <name type="scientific">Collybia nuda</name>
    <dbReference type="NCBI Taxonomy" id="64659"/>
    <lineage>
        <taxon>Eukaryota</taxon>
        <taxon>Fungi</taxon>
        <taxon>Dikarya</taxon>
        <taxon>Basidiomycota</taxon>
        <taxon>Agaricomycotina</taxon>
        <taxon>Agaricomycetes</taxon>
        <taxon>Agaricomycetidae</taxon>
        <taxon>Agaricales</taxon>
        <taxon>Tricholomatineae</taxon>
        <taxon>Clitocybaceae</taxon>
        <taxon>Collybia</taxon>
    </lineage>
</organism>
<comment type="caution">
    <text evidence="1">The sequence shown here is derived from an EMBL/GenBank/DDBJ whole genome shotgun (WGS) entry which is preliminary data.</text>
</comment>
<evidence type="ECO:0000313" key="2">
    <source>
        <dbReference type="Proteomes" id="UP000807353"/>
    </source>
</evidence>
<evidence type="ECO:0000313" key="1">
    <source>
        <dbReference type="EMBL" id="KAF9456137.1"/>
    </source>
</evidence>
<reference evidence="1" key="1">
    <citation type="submission" date="2020-11" db="EMBL/GenBank/DDBJ databases">
        <authorList>
            <consortium name="DOE Joint Genome Institute"/>
            <person name="Ahrendt S."/>
            <person name="Riley R."/>
            <person name="Andreopoulos W."/>
            <person name="Labutti K."/>
            <person name="Pangilinan J."/>
            <person name="Ruiz-Duenas F.J."/>
            <person name="Barrasa J.M."/>
            <person name="Sanchez-Garcia M."/>
            <person name="Camarero S."/>
            <person name="Miyauchi S."/>
            <person name="Serrano A."/>
            <person name="Linde D."/>
            <person name="Babiker R."/>
            <person name="Drula E."/>
            <person name="Ayuso-Fernandez I."/>
            <person name="Pacheco R."/>
            <person name="Padilla G."/>
            <person name="Ferreira P."/>
            <person name="Barriuso J."/>
            <person name="Kellner H."/>
            <person name="Castanera R."/>
            <person name="Alfaro M."/>
            <person name="Ramirez L."/>
            <person name="Pisabarro A.G."/>
            <person name="Kuo A."/>
            <person name="Tritt A."/>
            <person name="Lipzen A."/>
            <person name="He G."/>
            <person name="Yan M."/>
            <person name="Ng V."/>
            <person name="Cullen D."/>
            <person name="Martin F."/>
            <person name="Rosso M.-N."/>
            <person name="Henrissat B."/>
            <person name="Hibbett D."/>
            <person name="Martinez A.T."/>
            <person name="Grigoriev I.V."/>
        </authorList>
    </citation>
    <scope>NUCLEOTIDE SEQUENCE</scope>
    <source>
        <strain evidence="1">CBS 247.69</strain>
    </source>
</reference>